<organism evidence="2 3">
    <name type="scientific">Fusarium poae</name>
    <dbReference type="NCBI Taxonomy" id="36050"/>
    <lineage>
        <taxon>Eukaryota</taxon>
        <taxon>Fungi</taxon>
        <taxon>Dikarya</taxon>
        <taxon>Ascomycota</taxon>
        <taxon>Pezizomycotina</taxon>
        <taxon>Sordariomycetes</taxon>
        <taxon>Hypocreomycetidae</taxon>
        <taxon>Hypocreales</taxon>
        <taxon>Nectriaceae</taxon>
        <taxon>Fusarium</taxon>
    </lineage>
</organism>
<feature type="transmembrane region" description="Helical" evidence="1">
    <location>
        <begin position="170"/>
        <end position="191"/>
    </location>
</feature>
<accession>A0A1B8AZW6</accession>
<name>A0A1B8AZW6_FUSPO</name>
<dbReference type="Proteomes" id="UP000091967">
    <property type="component" value="Unassembled WGS sequence"/>
</dbReference>
<proteinExistence type="predicted"/>
<dbReference type="EMBL" id="LYXU01000002">
    <property type="protein sequence ID" value="OBS26002.1"/>
    <property type="molecule type" value="Genomic_DNA"/>
</dbReference>
<feature type="transmembrane region" description="Helical" evidence="1">
    <location>
        <begin position="142"/>
        <end position="164"/>
    </location>
</feature>
<comment type="caution">
    <text evidence="2">The sequence shown here is derived from an EMBL/GenBank/DDBJ whole genome shotgun (WGS) entry which is preliminary data.</text>
</comment>
<keyword evidence="3" id="KW-1185">Reference proteome</keyword>
<protein>
    <submittedName>
        <fullName evidence="2">Uncharacterized protein</fullName>
    </submittedName>
</protein>
<evidence type="ECO:0000313" key="3">
    <source>
        <dbReference type="Proteomes" id="UP000091967"/>
    </source>
</evidence>
<dbReference type="AlphaFoldDB" id="A0A1B8AZW6"/>
<keyword evidence="1" id="KW-0812">Transmembrane</keyword>
<evidence type="ECO:0000313" key="2">
    <source>
        <dbReference type="EMBL" id="OBS26002.1"/>
    </source>
</evidence>
<gene>
    <name evidence="2" type="ORF">FPOA_06532</name>
</gene>
<sequence>MKPVNINEVREECNKAIARHPTGPFYESGGACVKGYEHSDECILGMEEWAQPCIRDEAEKAQKRLDKLDFLLHLKDYYARNPGKANGCHILKGMAQESCIYNLRGPMKILLPVPDEEFQGTTWTRGLHFMLGWQKGRIYAELPFRVSCVSLAVALIWICLVLWRGAGGDWGTAFAFAQVVAASLAIVITYARL</sequence>
<keyword evidence="1" id="KW-1133">Transmembrane helix</keyword>
<reference evidence="2 3" key="1">
    <citation type="submission" date="2016-06" db="EMBL/GenBank/DDBJ databases">
        <title>Living apart together: crosstalk between the core and supernumerary genomes in a fungal plant pathogen.</title>
        <authorList>
            <person name="Vanheule A."/>
            <person name="Audenaert K."/>
            <person name="Warris S."/>
            <person name="Van De Geest H."/>
            <person name="Schijlen E."/>
            <person name="Hofte M."/>
            <person name="De Saeger S."/>
            <person name="Haesaert G."/>
            <person name="Waalwijk C."/>
            <person name="Van Der Lee T."/>
        </authorList>
    </citation>
    <scope>NUCLEOTIDE SEQUENCE [LARGE SCALE GENOMIC DNA]</scope>
    <source>
        <strain evidence="2 3">2516</strain>
    </source>
</reference>
<keyword evidence="1" id="KW-0472">Membrane</keyword>
<evidence type="ECO:0000256" key="1">
    <source>
        <dbReference type="SAM" id="Phobius"/>
    </source>
</evidence>